<organism evidence="1 2">
    <name type="scientific">Vibrio harveyi</name>
    <name type="common">Beneckea harveyi</name>
    <dbReference type="NCBI Taxonomy" id="669"/>
    <lineage>
        <taxon>Bacteria</taxon>
        <taxon>Pseudomonadati</taxon>
        <taxon>Pseudomonadota</taxon>
        <taxon>Gammaproteobacteria</taxon>
        <taxon>Vibrionales</taxon>
        <taxon>Vibrionaceae</taxon>
        <taxon>Vibrio</taxon>
    </lineage>
</organism>
<gene>
    <name evidence="1" type="ORF">VCHENC02_1520B</name>
</gene>
<accession>A0A454D2U7</accession>
<evidence type="ECO:0000313" key="2">
    <source>
        <dbReference type="Proteomes" id="UP000008367"/>
    </source>
</evidence>
<protein>
    <submittedName>
        <fullName evidence="1">Uncharacterized protein</fullName>
    </submittedName>
</protein>
<feature type="non-terminal residue" evidence="1">
    <location>
        <position position="1"/>
    </location>
</feature>
<evidence type="ECO:0000313" key="1">
    <source>
        <dbReference type="EMBL" id="EKM32975.1"/>
    </source>
</evidence>
<dbReference type="EMBL" id="AJSR01000486">
    <property type="protein sequence ID" value="EKM32975.1"/>
    <property type="molecule type" value="Genomic_DNA"/>
</dbReference>
<reference evidence="1 2" key="1">
    <citation type="submission" date="2012-10" db="EMBL/GenBank/DDBJ databases">
        <title>Genome sequence of Vibrio Cholerae HENC-02.</title>
        <authorList>
            <person name="Eppinger M."/>
            <person name="Hasan N.A."/>
            <person name="Sengamalay N."/>
            <person name="Hine E."/>
            <person name="Su Q."/>
            <person name="Daugherty S.C."/>
            <person name="Young S."/>
            <person name="Sadzewicz L."/>
            <person name="Tallon L."/>
            <person name="Cebula T.A."/>
            <person name="Ravel J."/>
            <person name="Colwell R.R."/>
        </authorList>
    </citation>
    <scope>NUCLEOTIDE SEQUENCE [LARGE SCALE GENOMIC DNA]</scope>
    <source>
        <strain evidence="1 2">HENC-02</strain>
    </source>
</reference>
<dbReference type="Proteomes" id="UP000008367">
    <property type="component" value="Unassembled WGS sequence"/>
</dbReference>
<comment type="caution">
    <text evidence="1">The sequence shown here is derived from an EMBL/GenBank/DDBJ whole genome shotgun (WGS) entry which is preliminary data.</text>
</comment>
<sequence length="8" mass="1086">CEFWDRQC</sequence>
<proteinExistence type="predicted"/>
<name>A0A454D2U7_VIBHA</name>